<evidence type="ECO:0000313" key="10">
    <source>
        <dbReference type="EMBL" id="GBF96527.1"/>
    </source>
</evidence>
<dbReference type="InterPro" id="IPR035647">
    <property type="entry name" value="EFG_III/V"/>
</dbReference>
<dbReference type="FunCoup" id="A0A2V0PH42">
    <property type="interactions" value="2290"/>
</dbReference>
<gene>
    <name evidence="10" type="ORF">Rsub_09110</name>
</gene>
<comment type="subcellular location">
    <subcellularLocation>
        <location evidence="1">Nucleus</location>
    </subcellularLocation>
</comment>
<dbReference type="Gene3D" id="3.40.50.300">
    <property type="entry name" value="P-loop containing nucleotide triphosphate hydrolases"/>
    <property type="match status" value="1"/>
</dbReference>
<keyword evidence="7" id="KW-0539">Nucleus</keyword>
<dbReference type="Pfam" id="PF00009">
    <property type="entry name" value="GTP_EFTU"/>
    <property type="match status" value="1"/>
</dbReference>
<dbReference type="Proteomes" id="UP000247498">
    <property type="component" value="Unassembled WGS sequence"/>
</dbReference>
<dbReference type="FunFam" id="3.40.50.300:FF:000646">
    <property type="entry name" value="U5 small nuclear ribonucleoprotein component"/>
    <property type="match status" value="1"/>
</dbReference>
<keyword evidence="11" id="KW-1185">Reference proteome</keyword>
<keyword evidence="5" id="KW-0342">GTP-binding</keyword>
<dbReference type="InterPro" id="IPR009000">
    <property type="entry name" value="Transl_B-barrel_sf"/>
</dbReference>
<protein>
    <recommendedName>
        <fullName evidence="2">Elongation factor Tu, chloroplastic</fullName>
    </recommendedName>
</protein>
<proteinExistence type="predicted"/>
<dbReference type="PANTHER" id="PTHR42908">
    <property type="entry name" value="TRANSLATION ELONGATION FACTOR-RELATED"/>
    <property type="match status" value="1"/>
</dbReference>
<dbReference type="FunFam" id="3.30.70.870:FF:000002">
    <property type="entry name" value="Translation elongation factor 2"/>
    <property type="match status" value="1"/>
</dbReference>
<dbReference type="GO" id="GO:0003924">
    <property type="term" value="F:GTPase activity"/>
    <property type="evidence" value="ECO:0007669"/>
    <property type="project" value="InterPro"/>
</dbReference>
<keyword evidence="10" id="KW-0687">Ribonucleoprotein</keyword>
<dbReference type="InterPro" id="IPR000795">
    <property type="entry name" value="T_Tr_GTP-bd_dom"/>
</dbReference>
<dbReference type="InParanoid" id="A0A2V0PH42"/>
<dbReference type="EMBL" id="BDRX01000082">
    <property type="protein sequence ID" value="GBF96527.1"/>
    <property type="molecule type" value="Genomic_DNA"/>
</dbReference>
<sequence>MESLYDEFGNYIGPELSDSDQEEPHDEGDGVIESEGPGGDDEDMEDAAAGDEDEEGGPIGGGQVVLAEDKKYYPSADEVYGADTETLVMEEDAQPLEVPIIAPVKDKKHERLLAEPLRSTFTPEFLAALMTNGELVRHVAVVGALHHGKTSVMDMLVEQTHDLPAAAKHHLGFTDTRLDEQARRMSIKMVPMSLVMEGGSGKSYLLNLMDCPGHANFNDEVTAAMRLADGVLLVVDALEGVMAVTERAVRQAVAEGLAVTLLISKVDRLILELKLPPADAYYKLKHTIEEVNKTLLEAAGVVPGSDEAAALVLDPLRGNVAFSSAQYGYSFTLSSFAGLYSEVFGEGKGAAGRFDPYELARRLWGDVWYYPDTRTFRRKPGPGAERSFVKFVLEPLYKLTSTVISEHPKTVERALAELGVALKPSQYNQDVKPLLKDVCRAVFGGASGLVDLLVAHVPSAKRATAEKVTRHYSGPLDPDSLLAKCMLEAAPRGPLVFHVAKLYPKQDGRAFDALGRIVSGTLRPGDRVRVLGEGYTPEDEEDSAAAEVTNVWVYQARYRLPVSRATAGNLVLVEGLDAVVARTATVVAEAFDSEEVHIFRPLRFQTLSVVKIATEPLNPSELPKMVEGLRRVGKSYPLVSTKVEESGEHTVLGTGELYLDSVMKDLREMYAEVEVKVADPVVSFCETVVETSSLKCFAESPNKR</sequence>
<keyword evidence="6" id="KW-0508">mRNA splicing</keyword>
<evidence type="ECO:0000256" key="4">
    <source>
        <dbReference type="ARBA" id="ARBA00022741"/>
    </source>
</evidence>
<accession>A0A2V0PH42</accession>
<feature type="region of interest" description="Disordered" evidence="8">
    <location>
        <begin position="1"/>
        <end position="62"/>
    </location>
</feature>
<dbReference type="GO" id="GO:0000398">
    <property type="term" value="P:mRNA splicing, via spliceosome"/>
    <property type="evidence" value="ECO:0007669"/>
    <property type="project" value="TreeGrafter"/>
</dbReference>
<dbReference type="GO" id="GO:0046540">
    <property type="term" value="C:U4/U6 x U5 tri-snRNP complex"/>
    <property type="evidence" value="ECO:0007669"/>
    <property type="project" value="TreeGrafter"/>
</dbReference>
<dbReference type="GO" id="GO:0005829">
    <property type="term" value="C:cytosol"/>
    <property type="evidence" value="ECO:0007669"/>
    <property type="project" value="TreeGrafter"/>
</dbReference>
<dbReference type="SUPFAM" id="SSF52540">
    <property type="entry name" value="P-loop containing nucleoside triphosphate hydrolases"/>
    <property type="match status" value="1"/>
</dbReference>
<dbReference type="PROSITE" id="PS51722">
    <property type="entry name" value="G_TR_2"/>
    <property type="match status" value="1"/>
</dbReference>
<name>A0A2V0PH42_9CHLO</name>
<evidence type="ECO:0000313" key="11">
    <source>
        <dbReference type="Proteomes" id="UP000247498"/>
    </source>
</evidence>
<dbReference type="FunFam" id="2.40.30.10:FF:000029">
    <property type="entry name" value="116 kDa U5 small nuclear ribonucleoprotein component"/>
    <property type="match status" value="1"/>
</dbReference>
<evidence type="ECO:0000256" key="3">
    <source>
        <dbReference type="ARBA" id="ARBA00022664"/>
    </source>
</evidence>
<organism evidence="10 11">
    <name type="scientific">Raphidocelis subcapitata</name>
    <dbReference type="NCBI Taxonomy" id="307507"/>
    <lineage>
        <taxon>Eukaryota</taxon>
        <taxon>Viridiplantae</taxon>
        <taxon>Chlorophyta</taxon>
        <taxon>core chlorophytes</taxon>
        <taxon>Chlorophyceae</taxon>
        <taxon>CS clade</taxon>
        <taxon>Sphaeropleales</taxon>
        <taxon>Selenastraceae</taxon>
        <taxon>Raphidocelis</taxon>
    </lineage>
</organism>
<dbReference type="SUPFAM" id="SSF50447">
    <property type="entry name" value="Translation proteins"/>
    <property type="match status" value="1"/>
</dbReference>
<dbReference type="Gene3D" id="3.30.70.870">
    <property type="entry name" value="Elongation Factor G (Translational Gtpase), domain 3"/>
    <property type="match status" value="1"/>
</dbReference>
<evidence type="ECO:0000256" key="8">
    <source>
        <dbReference type="SAM" id="MobiDB-lite"/>
    </source>
</evidence>
<keyword evidence="3" id="KW-0507">mRNA processing</keyword>
<feature type="domain" description="Tr-type G" evidence="9">
    <location>
        <begin position="134"/>
        <end position="344"/>
    </location>
</feature>
<comment type="caution">
    <text evidence="10">The sequence shown here is derived from an EMBL/GenBank/DDBJ whole genome shotgun (WGS) entry which is preliminary data.</text>
</comment>
<feature type="non-terminal residue" evidence="10">
    <location>
        <position position="704"/>
    </location>
</feature>
<feature type="compositionally biased region" description="Acidic residues" evidence="8">
    <location>
        <begin position="17"/>
        <end position="56"/>
    </location>
</feature>
<dbReference type="Pfam" id="PF16004">
    <property type="entry name" value="EFTUD2"/>
    <property type="match status" value="1"/>
</dbReference>
<keyword evidence="4" id="KW-0547">Nucleotide-binding</keyword>
<dbReference type="Pfam" id="PF03144">
    <property type="entry name" value="GTP_EFTU_D2"/>
    <property type="match status" value="1"/>
</dbReference>
<dbReference type="CDD" id="cd04090">
    <property type="entry name" value="EF2_II_snRNP"/>
    <property type="match status" value="1"/>
</dbReference>
<dbReference type="AlphaFoldDB" id="A0A2V0PH42"/>
<dbReference type="GO" id="GO:0005525">
    <property type="term" value="F:GTP binding"/>
    <property type="evidence" value="ECO:0007669"/>
    <property type="project" value="UniProtKB-KW"/>
</dbReference>
<dbReference type="InterPro" id="IPR044121">
    <property type="entry name" value="Snu114_GTP-bd"/>
</dbReference>
<dbReference type="Gene3D" id="3.90.1430.10">
    <property type="entry name" value="Yeast translation eEF2 (G' domain)"/>
    <property type="match status" value="1"/>
</dbReference>
<evidence type="ECO:0000256" key="5">
    <source>
        <dbReference type="ARBA" id="ARBA00023134"/>
    </source>
</evidence>
<dbReference type="STRING" id="307507.A0A2V0PH42"/>
<dbReference type="GO" id="GO:0030623">
    <property type="term" value="F:U5 snRNA binding"/>
    <property type="evidence" value="ECO:0007669"/>
    <property type="project" value="TreeGrafter"/>
</dbReference>
<reference evidence="10 11" key="1">
    <citation type="journal article" date="2018" name="Sci. Rep.">
        <title>Raphidocelis subcapitata (=Pseudokirchneriella subcapitata) provides an insight into genome evolution and environmental adaptations in the Sphaeropleales.</title>
        <authorList>
            <person name="Suzuki S."/>
            <person name="Yamaguchi H."/>
            <person name="Nakajima N."/>
            <person name="Kawachi M."/>
        </authorList>
    </citation>
    <scope>NUCLEOTIDE SEQUENCE [LARGE SCALE GENOMIC DNA]</scope>
    <source>
        <strain evidence="10 11">NIES-35</strain>
    </source>
</reference>
<dbReference type="SUPFAM" id="SSF54980">
    <property type="entry name" value="EF-G C-terminal domain-like"/>
    <property type="match status" value="1"/>
</dbReference>
<evidence type="ECO:0000256" key="2">
    <source>
        <dbReference type="ARBA" id="ARBA00021392"/>
    </source>
</evidence>
<dbReference type="PRINTS" id="PR00315">
    <property type="entry name" value="ELONGATNFCT"/>
</dbReference>
<dbReference type="PANTHER" id="PTHR42908:SF6">
    <property type="entry name" value="116 KDA U5 SMALL NUCLEAR RIBONUCLEOPROTEIN COMPONENT"/>
    <property type="match status" value="1"/>
</dbReference>
<evidence type="ECO:0000256" key="1">
    <source>
        <dbReference type="ARBA" id="ARBA00004123"/>
    </source>
</evidence>
<dbReference type="InterPro" id="IPR027417">
    <property type="entry name" value="P-loop_NTPase"/>
</dbReference>
<dbReference type="CDD" id="cd04167">
    <property type="entry name" value="Snu114p"/>
    <property type="match status" value="1"/>
</dbReference>
<dbReference type="Gene3D" id="2.40.30.10">
    <property type="entry name" value="Translation factors"/>
    <property type="match status" value="1"/>
</dbReference>
<dbReference type="InterPro" id="IPR031950">
    <property type="entry name" value="EFTUD2_N"/>
</dbReference>
<evidence type="ECO:0000259" key="9">
    <source>
        <dbReference type="PROSITE" id="PS51722"/>
    </source>
</evidence>
<dbReference type="InterPro" id="IPR004161">
    <property type="entry name" value="EFTu-like_2"/>
</dbReference>
<dbReference type="GO" id="GO:0071007">
    <property type="term" value="C:U2-type catalytic step 2 spliceosome"/>
    <property type="evidence" value="ECO:0007669"/>
    <property type="project" value="TreeGrafter"/>
</dbReference>
<evidence type="ECO:0000256" key="6">
    <source>
        <dbReference type="ARBA" id="ARBA00023187"/>
    </source>
</evidence>
<evidence type="ECO:0000256" key="7">
    <source>
        <dbReference type="ARBA" id="ARBA00023242"/>
    </source>
</evidence>
<dbReference type="OrthoDB" id="364892at2759"/>